<sequence>MCGADRWPLAVVGMALPQSRLSGPPVCRSRSFLVCRVFPASCHLVGYAFWLRSGKKWIGRERWPSPRPPTQVRLRRSATCVLAVAGLRTPVRGRGGPGPRQQQPLPEAGESPPTRDASSSRTRSPVHRAAPPRRQRCVGLARNASLSLEQLAVELLEQRLGPRQVLWAEQLPTSDLSGEPVVVWAGAAGSCPCGARSASFPSLKAELSRQVERRGSHAPLLDDVSARRRLILAVPAPHVRRRCGGDVSFLCAPKNSSSPVPTDVCCWVPLGSGPGRGPLGVASQARRPRCFVVTRVVTSVLPGGLRRCAFRSNPSPSSRSRRSLAAEDPERSLTEYIHHLEALQERLGGLPPGDKNPAQLLF</sequence>
<accession>A0A8J6AD05</accession>
<evidence type="ECO:0000256" key="1">
    <source>
        <dbReference type="SAM" id="MobiDB-lite"/>
    </source>
</evidence>
<feature type="region of interest" description="Disordered" evidence="1">
    <location>
        <begin position="89"/>
        <end position="135"/>
    </location>
</feature>
<protein>
    <submittedName>
        <fullName evidence="2">Uncharacterized protein</fullName>
    </submittedName>
</protein>
<proteinExistence type="predicted"/>
<evidence type="ECO:0000313" key="2">
    <source>
        <dbReference type="EMBL" id="KAG8516567.1"/>
    </source>
</evidence>
<dbReference type="EMBL" id="JAGFMF010011677">
    <property type="protein sequence ID" value="KAG8516567.1"/>
    <property type="molecule type" value="Genomic_DNA"/>
</dbReference>
<dbReference type="AlphaFoldDB" id="A0A8J6AD05"/>
<organism evidence="2 3">
    <name type="scientific">Galemys pyrenaicus</name>
    <name type="common">Iberian desman</name>
    <name type="synonym">Pyrenean desman</name>
    <dbReference type="NCBI Taxonomy" id="202257"/>
    <lineage>
        <taxon>Eukaryota</taxon>
        <taxon>Metazoa</taxon>
        <taxon>Chordata</taxon>
        <taxon>Craniata</taxon>
        <taxon>Vertebrata</taxon>
        <taxon>Euteleostomi</taxon>
        <taxon>Mammalia</taxon>
        <taxon>Eutheria</taxon>
        <taxon>Laurasiatheria</taxon>
        <taxon>Eulipotyphla</taxon>
        <taxon>Talpidae</taxon>
        <taxon>Galemys</taxon>
    </lineage>
</organism>
<dbReference type="Proteomes" id="UP000700334">
    <property type="component" value="Unassembled WGS sequence"/>
</dbReference>
<evidence type="ECO:0000313" key="3">
    <source>
        <dbReference type="Proteomes" id="UP000700334"/>
    </source>
</evidence>
<reference evidence="2" key="1">
    <citation type="journal article" date="2021" name="Evol. Appl.">
        <title>The genome of the Pyrenean desman and the effects of bottlenecks and inbreeding on the genomic landscape of an endangered species.</title>
        <authorList>
            <person name="Escoda L."/>
            <person name="Castresana J."/>
        </authorList>
    </citation>
    <scope>NUCLEOTIDE SEQUENCE</scope>
    <source>
        <strain evidence="2">IBE-C5619</strain>
    </source>
</reference>
<comment type="caution">
    <text evidence="2">The sequence shown here is derived from an EMBL/GenBank/DDBJ whole genome shotgun (WGS) entry which is preliminary data.</text>
</comment>
<name>A0A8J6AD05_GALPY</name>
<keyword evidence="3" id="KW-1185">Reference proteome</keyword>
<feature type="compositionally biased region" description="Basic residues" evidence="1">
    <location>
        <begin position="124"/>
        <end position="135"/>
    </location>
</feature>
<gene>
    <name evidence="2" type="ORF">J0S82_007138</name>
</gene>
<dbReference type="OrthoDB" id="2020852at2759"/>